<dbReference type="Proteomes" id="UP000005408">
    <property type="component" value="Unassembled WGS sequence"/>
</dbReference>
<name>A0A8W8JP44_MAGGI</name>
<evidence type="ECO:0000256" key="10">
    <source>
        <dbReference type="ARBA" id="ARBA00023224"/>
    </source>
</evidence>
<feature type="transmembrane region" description="Helical" evidence="11">
    <location>
        <begin position="355"/>
        <end position="378"/>
    </location>
</feature>
<accession>A0A8W8JP44</accession>
<dbReference type="PROSITE" id="PS50261">
    <property type="entry name" value="G_PROTEIN_RECEP_F2_4"/>
    <property type="match status" value="1"/>
</dbReference>
<evidence type="ECO:0000259" key="12">
    <source>
        <dbReference type="PROSITE" id="PS50227"/>
    </source>
</evidence>
<dbReference type="PRINTS" id="PR00249">
    <property type="entry name" value="GPCRSECRETIN"/>
</dbReference>
<comment type="subcellular location">
    <subcellularLocation>
        <location evidence="1">Cell membrane</location>
        <topology evidence="1">Multi-pass membrane protein</topology>
    </subcellularLocation>
</comment>
<dbReference type="Gene3D" id="4.10.1240.10">
    <property type="entry name" value="GPCR, family 2, extracellular hormone receptor domain"/>
    <property type="match status" value="1"/>
</dbReference>
<dbReference type="InterPro" id="IPR001879">
    <property type="entry name" value="GPCR_2_extracellular_dom"/>
</dbReference>
<feature type="domain" description="G-protein coupled receptors family 2 profile 1" evidence="12">
    <location>
        <begin position="22"/>
        <end position="105"/>
    </location>
</feature>
<evidence type="ECO:0000313" key="15">
    <source>
        <dbReference type="Proteomes" id="UP000005408"/>
    </source>
</evidence>
<evidence type="ECO:0000256" key="5">
    <source>
        <dbReference type="ARBA" id="ARBA00022989"/>
    </source>
</evidence>
<evidence type="ECO:0000256" key="11">
    <source>
        <dbReference type="SAM" id="Phobius"/>
    </source>
</evidence>
<evidence type="ECO:0000256" key="9">
    <source>
        <dbReference type="ARBA" id="ARBA00023180"/>
    </source>
</evidence>
<dbReference type="EnsemblMetazoa" id="G19770.22">
    <property type="protein sequence ID" value="G19770.22:cds"/>
    <property type="gene ID" value="G19770"/>
</dbReference>
<sequence length="478" mass="55458">KVYSVKLSYKKQLQLLQKARERCLQEHIVPRPAVSGLFCNQTFDNIVCWPDTMAGTMAEQNCPNYINNFDTRAKARRECLPNGQWYVHPGFNKTWTDFRDCLDKRKPVDPLMDHLPRIKNLYLIGYSVSLACLFVAVGMMARFRRLHCQRNTIHINLFVSFILRSIICLVKDVFHTPEGRPAVINNTATLTTEGSNWTCKLVFTFFNYIIVANYLWIFIEGLYLHNLIFITTFKKSKRFHLYILAGWLLPLLCVVPWILVRRFLEDTLCWSTHTAENKYVWIIRGPIVATIVVNFMFFINIIRVIFTKLTASNNHDTHRYRKLARSTLVLIPLFGVYYMISVVMPECMDPGVELIWLYVESGVNSFQGFLVALLFCFLNGEVQQEIRKKWNRKWKLRRLSTVSSRSTRTMSVGSAVCIKDKHLSALILAGNVLQNKSGKWKQNVPMELQDLNQSPHRDIHECASDETLQESNGLLTSQ</sequence>
<dbReference type="InterPro" id="IPR017983">
    <property type="entry name" value="GPCR_2_secretin-like_CS"/>
</dbReference>
<keyword evidence="4 11" id="KW-0812">Transmembrane</keyword>
<dbReference type="AlphaFoldDB" id="A0A8W8JP44"/>
<dbReference type="SMART" id="SM00008">
    <property type="entry name" value="HormR"/>
    <property type="match status" value="1"/>
</dbReference>
<dbReference type="GO" id="GO:0017046">
    <property type="term" value="F:peptide hormone binding"/>
    <property type="evidence" value="ECO:0007669"/>
    <property type="project" value="TreeGrafter"/>
</dbReference>
<dbReference type="Pfam" id="PF00002">
    <property type="entry name" value="7tm_2"/>
    <property type="match status" value="1"/>
</dbReference>
<keyword evidence="9" id="KW-0325">Glycoprotein</keyword>
<evidence type="ECO:0000256" key="8">
    <source>
        <dbReference type="ARBA" id="ARBA00023170"/>
    </source>
</evidence>
<evidence type="ECO:0000256" key="2">
    <source>
        <dbReference type="ARBA" id="ARBA00005314"/>
    </source>
</evidence>
<evidence type="ECO:0000256" key="1">
    <source>
        <dbReference type="ARBA" id="ARBA00004651"/>
    </source>
</evidence>
<dbReference type="PROSITE" id="PS00649">
    <property type="entry name" value="G_PROTEIN_RECEP_F2_1"/>
    <property type="match status" value="1"/>
</dbReference>
<dbReference type="GO" id="GO:0005886">
    <property type="term" value="C:plasma membrane"/>
    <property type="evidence" value="ECO:0007669"/>
    <property type="project" value="UniProtKB-SubCell"/>
</dbReference>
<feature type="domain" description="G-protein coupled receptors family 2 profile 2" evidence="13">
    <location>
        <begin position="118"/>
        <end position="379"/>
    </location>
</feature>
<keyword evidence="15" id="KW-1185">Reference proteome</keyword>
<keyword evidence="10" id="KW-0807">Transducer</keyword>
<proteinExistence type="inferred from homology"/>
<evidence type="ECO:0000256" key="7">
    <source>
        <dbReference type="ARBA" id="ARBA00023136"/>
    </source>
</evidence>
<keyword evidence="6" id="KW-0297">G-protein coupled receptor</keyword>
<dbReference type="SUPFAM" id="SSF111418">
    <property type="entry name" value="Hormone receptor domain"/>
    <property type="match status" value="1"/>
</dbReference>
<keyword evidence="3" id="KW-1003">Cell membrane</keyword>
<keyword evidence="5 11" id="KW-1133">Transmembrane helix</keyword>
<evidence type="ECO:0008006" key="16">
    <source>
        <dbReference type="Google" id="ProtNLM"/>
    </source>
</evidence>
<dbReference type="PROSITE" id="PS50227">
    <property type="entry name" value="G_PROTEIN_RECEP_F2_3"/>
    <property type="match status" value="1"/>
</dbReference>
<feature type="transmembrane region" description="Helical" evidence="11">
    <location>
        <begin position="205"/>
        <end position="229"/>
    </location>
</feature>
<dbReference type="Gene3D" id="1.20.1070.10">
    <property type="entry name" value="Rhodopsin 7-helix transmembrane proteins"/>
    <property type="match status" value="1"/>
</dbReference>
<dbReference type="InterPro" id="IPR000832">
    <property type="entry name" value="GPCR_2_secretin-like"/>
</dbReference>
<dbReference type="GO" id="GO:0008528">
    <property type="term" value="F:G protein-coupled peptide receptor activity"/>
    <property type="evidence" value="ECO:0007669"/>
    <property type="project" value="TreeGrafter"/>
</dbReference>
<comment type="similarity">
    <text evidence="2">Belongs to the G-protein coupled receptor 2 family.</text>
</comment>
<dbReference type="SUPFAM" id="SSF81321">
    <property type="entry name" value="Family A G protein-coupled receptor-like"/>
    <property type="match status" value="1"/>
</dbReference>
<feature type="transmembrane region" description="Helical" evidence="11">
    <location>
        <begin position="323"/>
        <end position="343"/>
    </location>
</feature>
<evidence type="ECO:0000256" key="4">
    <source>
        <dbReference type="ARBA" id="ARBA00022692"/>
    </source>
</evidence>
<protein>
    <recommendedName>
        <fullName evidence="16">Parathyroid hormone/parathyroid hormone-related peptide receptor</fullName>
    </recommendedName>
</protein>
<dbReference type="InterPro" id="IPR036445">
    <property type="entry name" value="GPCR_2_extracell_dom_sf"/>
</dbReference>
<evidence type="ECO:0000256" key="6">
    <source>
        <dbReference type="ARBA" id="ARBA00023040"/>
    </source>
</evidence>
<dbReference type="Pfam" id="PF02793">
    <property type="entry name" value="HRM"/>
    <property type="match status" value="1"/>
</dbReference>
<dbReference type="GO" id="GO:0007188">
    <property type="term" value="P:adenylate cyclase-modulating G protein-coupled receptor signaling pathway"/>
    <property type="evidence" value="ECO:0007669"/>
    <property type="project" value="TreeGrafter"/>
</dbReference>
<evidence type="ECO:0000259" key="13">
    <source>
        <dbReference type="PROSITE" id="PS50261"/>
    </source>
</evidence>
<evidence type="ECO:0000256" key="3">
    <source>
        <dbReference type="ARBA" id="ARBA00022475"/>
    </source>
</evidence>
<reference evidence="14" key="1">
    <citation type="submission" date="2022-08" db="UniProtKB">
        <authorList>
            <consortium name="EnsemblMetazoa"/>
        </authorList>
    </citation>
    <scope>IDENTIFICATION</scope>
    <source>
        <strain evidence="14">05x7-T-G4-1.051#20</strain>
    </source>
</reference>
<dbReference type="InterPro" id="IPR050332">
    <property type="entry name" value="GPCR_2"/>
</dbReference>
<keyword evidence="7 11" id="KW-0472">Membrane</keyword>
<dbReference type="PANTHER" id="PTHR45620:SF1">
    <property type="entry name" value="G-PROTEIN COUPLED RECEPTORS FAMILY 2 PROFILE 2 DOMAIN-CONTAINING PROTEIN"/>
    <property type="match status" value="1"/>
</dbReference>
<dbReference type="PANTHER" id="PTHR45620">
    <property type="entry name" value="PDF RECEPTOR-LIKE PROTEIN-RELATED"/>
    <property type="match status" value="1"/>
</dbReference>
<feature type="transmembrane region" description="Helical" evidence="11">
    <location>
        <begin position="121"/>
        <end position="141"/>
    </location>
</feature>
<feature type="transmembrane region" description="Helical" evidence="11">
    <location>
        <begin position="279"/>
        <end position="302"/>
    </location>
</feature>
<dbReference type="PROSITE" id="PS00650">
    <property type="entry name" value="G_PROTEIN_RECEP_F2_2"/>
    <property type="match status" value="1"/>
</dbReference>
<feature type="transmembrane region" description="Helical" evidence="11">
    <location>
        <begin position="241"/>
        <end position="259"/>
    </location>
</feature>
<dbReference type="InterPro" id="IPR017981">
    <property type="entry name" value="GPCR_2-like_7TM"/>
</dbReference>
<dbReference type="GO" id="GO:0007166">
    <property type="term" value="P:cell surface receptor signaling pathway"/>
    <property type="evidence" value="ECO:0007669"/>
    <property type="project" value="InterPro"/>
</dbReference>
<evidence type="ECO:0000313" key="14">
    <source>
        <dbReference type="EnsemblMetazoa" id="G19770.22:cds"/>
    </source>
</evidence>
<organism evidence="14 15">
    <name type="scientific">Magallana gigas</name>
    <name type="common">Pacific oyster</name>
    <name type="synonym">Crassostrea gigas</name>
    <dbReference type="NCBI Taxonomy" id="29159"/>
    <lineage>
        <taxon>Eukaryota</taxon>
        <taxon>Metazoa</taxon>
        <taxon>Spiralia</taxon>
        <taxon>Lophotrochozoa</taxon>
        <taxon>Mollusca</taxon>
        <taxon>Bivalvia</taxon>
        <taxon>Autobranchia</taxon>
        <taxon>Pteriomorphia</taxon>
        <taxon>Ostreida</taxon>
        <taxon>Ostreoidea</taxon>
        <taxon>Ostreidae</taxon>
        <taxon>Magallana</taxon>
    </lineage>
</organism>
<keyword evidence="8" id="KW-0675">Receptor</keyword>